<proteinExistence type="predicted"/>
<evidence type="ECO:0000313" key="2">
    <source>
        <dbReference type="EMBL" id="KAJ8019032.1"/>
    </source>
</evidence>
<reference evidence="2" key="1">
    <citation type="submission" date="2021-10" db="EMBL/GenBank/DDBJ databases">
        <title>Tropical sea cucumber genome reveals ecological adaptation and Cuvierian tubules defense mechanism.</title>
        <authorList>
            <person name="Chen T."/>
        </authorList>
    </citation>
    <scope>NUCLEOTIDE SEQUENCE</scope>
    <source>
        <strain evidence="2">Nanhai2018</strain>
        <tissue evidence="2">Muscle</tissue>
    </source>
</reference>
<keyword evidence="1" id="KW-0812">Transmembrane</keyword>
<dbReference type="AlphaFoldDB" id="A0A9Q0YF89"/>
<gene>
    <name evidence="2" type="ORF">HOLleu_42633</name>
</gene>
<evidence type="ECO:0000313" key="3">
    <source>
        <dbReference type="Proteomes" id="UP001152320"/>
    </source>
</evidence>
<organism evidence="2 3">
    <name type="scientific">Holothuria leucospilota</name>
    <name type="common">Black long sea cucumber</name>
    <name type="synonym">Mertensiothuria leucospilota</name>
    <dbReference type="NCBI Taxonomy" id="206669"/>
    <lineage>
        <taxon>Eukaryota</taxon>
        <taxon>Metazoa</taxon>
        <taxon>Echinodermata</taxon>
        <taxon>Eleutherozoa</taxon>
        <taxon>Echinozoa</taxon>
        <taxon>Holothuroidea</taxon>
        <taxon>Aspidochirotacea</taxon>
        <taxon>Aspidochirotida</taxon>
        <taxon>Holothuriidae</taxon>
        <taxon>Holothuria</taxon>
    </lineage>
</organism>
<keyword evidence="3" id="KW-1185">Reference proteome</keyword>
<dbReference type="Proteomes" id="UP001152320">
    <property type="component" value="Unassembled WGS sequence"/>
</dbReference>
<dbReference type="OrthoDB" id="10035668at2759"/>
<dbReference type="EMBL" id="JAIZAY010000103">
    <property type="protein sequence ID" value="KAJ8019032.1"/>
    <property type="molecule type" value="Genomic_DNA"/>
</dbReference>
<comment type="caution">
    <text evidence="2">The sequence shown here is derived from an EMBL/GenBank/DDBJ whole genome shotgun (WGS) entry which is preliminary data.</text>
</comment>
<feature type="transmembrane region" description="Helical" evidence="1">
    <location>
        <begin position="94"/>
        <end position="113"/>
    </location>
</feature>
<keyword evidence="1" id="KW-1133">Transmembrane helix</keyword>
<accession>A0A9Q0YF89</accession>
<name>A0A9Q0YF89_HOLLE</name>
<keyword evidence="1" id="KW-0472">Membrane</keyword>
<sequence length="116" mass="13067">MAAIGYGQTWNQLKLKVKAILDADGRPNPFKDNMPGHDWFTRFLSCHPHISERMGEVLGKERALVTVEKLKGWFSGRKAYVETIDADLVKGFSVLTKVGFLFVLGVSGFWLLVKLQ</sequence>
<evidence type="ECO:0000256" key="1">
    <source>
        <dbReference type="SAM" id="Phobius"/>
    </source>
</evidence>
<protein>
    <submittedName>
        <fullName evidence="2">Uncharacterized protein</fullName>
    </submittedName>
</protein>